<dbReference type="Proteomes" id="UP001152622">
    <property type="component" value="Chromosome 6"/>
</dbReference>
<evidence type="ECO:0000256" key="1">
    <source>
        <dbReference type="SAM" id="MobiDB-lite"/>
    </source>
</evidence>
<gene>
    <name evidence="2" type="ORF">SKAU_G00185510</name>
</gene>
<reference evidence="2" key="1">
    <citation type="journal article" date="2023" name="Science">
        <title>Genome structures resolve the early diversification of teleost fishes.</title>
        <authorList>
            <person name="Parey E."/>
            <person name="Louis A."/>
            <person name="Montfort J."/>
            <person name="Bouchez O."/>
            <person name="Roques C."/>
            <person name="Iampietro C."/>
            <person name="Lluch J."/>
            <person name="Castinel A."/>
            <person name="Donnadieu C."/>
            <person name="Desvignes T."/>
            <person name="Floi Bucao C."/>
            <person name="Jouanno E."/>
            <person name="Wen M."/>
            <person name="Mejri S."/>
            <person name="Dirks R."/>
            <person name="Jansen H."/>
            <person name="Henkel C."/>
            <person name="Chen W.J."/>
            <person name="Zahm M."/>
            <person name="Cabau C."/>
            <person name="Klopp C."/>
            <person name="Thompson A.W."/>
            <person name="Robinson-Rechavi M."/>
            <person name="Braasch I."/>
            <person name="Lecointre G."/>
            <person name="Bobe J."/>
            <person name="Postlethwait J.H."/>
            <person name="Berthelot C."/>
            <person name="Roest Crollius H."/>
            <person name="Guiguen Y."/>
        </authorList>
    </citation>
    <scope>NUCLEOTIDE SEQUENCE</scope>
    <source>
        <strain evidence="2">WJC10195</strain>
    </source>
</reference>
<comment type="caution">
    <text evidence="2">The sequence shown here is derived from an EMBL/GenBank/DDBJ whole genome shotgun (WGS) entry which is preliminary data.</text>
</comment>
<dbReference type="EMBL" id="JAINUF010000006">
    <property type="protein sequence ID" value="KAJ8355757.1"/>
    <property type="molecule type" value="Genomic_DNA"/>
</dbReference>
<evidence type="ECO:0000313" key="2">
    <source>
        <dbReference type="EMBL" id="KAJ8355757.1"/>
    </source>
</evidence>
<keyword evidence="3" id="KW-1185">Reference proteome</keyword>
<organism evidence="2 3">
    <name type="scientific">Synaphobranchus kaupii</name>
    <name type="common">Kaup's arrowtooth eel</name>
    <dbReference type="NCBI Taxonomy" id="118154"/>
    <lineage>
        <taxon>Eukaryota</taxon>
        <taxon>Metazoa</taxon>
        <taxon>Chordata</taxon>
        <taxon>Craniata</taxon>
        <taxon>Vertebrata</taxon>
        <taxon>Euteleostomi</taxon>
        <taxon>Actinopterygii</taxon>
        <taxon>Neopterygii</taxon>
        <taxon>Teleostei</taxon>
        <taxon>Anguilliformes</taxon>
        <taxon>Synaphobranchidae</taxon>
        <taxon>Synaphobranchus</taxon>
    </lineage>
</organism>
<sequence>MLLTPGQRVAHVAVHIGPMNNVPVMWRNEFAIVFFLRKCALFSGREPLRGFGRRRFVDPSQAHDAGPVQDTGRHTATQKIKPAREGGGCTAIDPLVRDDRTHV</sequence>
<dbReference type="AlphaFoldDB" id="A0A9Q1FCN1"/>
<accession>A0A9Q1FCN1</accession>
<feature type="region of interest" description="Disordered" evidence="1">
    <location>
        <begin position="59"/>
        <end position="103"/>
    </location>
</feature>
<protein>
    <submittedName>
        <fullName evidence="2">Uncharacterized protein</fullName>
    </submittedName>
</protein>
<evidence type="ECO:0000313" key="3">
    <source>
        <dbReference type="Proteomes" id="UP001152622"/>
    </source>
</evidence>
<name>A0A9Q1FCN1_SYNKA</name>
<proteinExistence type="predicted"/>